<dbReference type="GeneID" id="23563258"/>
<dbReference type="VEuPathDB" id="FungiDB:UMAG_02535"/>
<gene>
    <name evidence="3" type="ORF">UMAG_02535</name>
</gene>
<accession>A0A0D1DYP1</accession>
<feature type="signal peptide" evidence="2">
    <location>
        <begin position="1"/>
        <end position="21"/>
    </location>
</feature>
<evidence type="ECO:0000313" key="4">
    <source>
        <dbReference type="Proteomes" id="UP000000561"/>
    </source>
</evidence>
<feature type="region of interest" description="Disordered" evidence="1">
    <location>
        <begin position="176"/>
        <end position="223"/>
    </location>
</feature>
<keyword evidence="4" id="KW-1185">Reference proteome</keyword>
<feature type="compositionally biased region" description="Basic and acidic residues" evidence="1">
    <location>
        <begin position="182"/>
        <end position="206"/>
    </location>
</feature>
<evidence type="ECO:0000256" key="2">
    <source>
        <dbReference type="SAM" id="SignalP"/>
    </source>
</evidence>
<dbReference type="PHI-base" id="PHI:123387"/>
<dbReference type="EMBL" id="CM003145">
    <property type="protein sequence ID" value="KIS69184.1"/>
    <property type="molecule type" value="Genomic_DNA"/>
</dbReference>
<dbReference type="OMA" id="WYEASSG"/>
<evidence type="ECO:0000313" key="3">
    <source>
        <dbReference type="EMBL" id="KIS69184.1"/>
    </source>
</evidence>
<dbReference type="InParanoid" id="A0A0D1DYP1"/>
<organism evidence="3 4">
    <name type="scientific">Mycosarcoma maydis</name>
    <name type="common">Corn smut fungus</name>
    <name type="synonym">Ustilago maydis</name>
    <dbReference type="NCBI Taxonomy" id="5270"/>
    <lineage>
        <taxon>Eukaryota</taxon>
        <taxon>Fungi</taxon>
        <taxon>Dikarya</taxon>
        <taxon>Basidiomycota</taxon>
        <taxon>Ustilaginomycotina</taxon>
        <taxon>Ustilaginomycetes</taxon>
        <taxon>Ustilaginales</taxon>
        <taxon>Ustilaginaceae</taxon>
        <taxon>Mycosarcoma</taxon>
    </lineage>
</organism>
<dbReference type="KEGG" id="uma:UMAG_02535"/>
<reference evidence="3 4" key="1">
    <citation type="journal article" date="2006" name="Nature">
        <title>Insights from the genome of the biotrophic fungal plant pathogen Ustilago maydis.</title>
        <authorList>
            <person name="Kamper J."/>
            <person name="Kahmann R."/>
            <person name="Bolker M."/>
            <person name="Ma L.J."/>
            <person name="Brefort T."/>
            <person name="Saville B.J."/>
            <person name="Banuett F."/>
            <person name="Kronstad J.W."/>
            <person name="Gold S.E."/>
            <person name="Muller O."/>
            <person name="Perlin M.H."/>
            <person name="Wosten H.A."/>
            <person name="de Vries R."/>
            <person name="Ruiz-Herrera J."/>
            <person name="Reynaga-Pena C.G."/>
            <person name="Snetselaar K."/>
            <person name="McCann M."/>
            <person name="Perez-Martin J."/>
            <person name="Feldbrugge M."/>
            <person name="Basse C.W."/>
            <person name="Steinberg G."/>
            <person name="Ibeas J.I."/>
            <person name="Holloman W."/>
            <person name="Guzman P."/>
            <person name="Farman M."/>
            <person name="Stajich J.E."/>
            <person name="Sentandreu R."/>
            <person name="Gonzalez-Prieto J.M."/>
            <person name="Kennell J.C."/>
            <person name="Molina L."/>
            <person name="Schirawski J."/>
            <person name="Mendoza-Mendoza A."/>
            <person name="Greilinger D."/>
            <person name="Munch K."/>
            <person name="Rossel N."/>
            <person name="Scherer M."/>
            <person name="Vranes M."/>
            <person name="Ladendorf O."/>
            <person name="Vincon V."/>
            <person name="Fuchs U."/>
            <person name="Sandrock B."/>
            <person name="Meng S."/>
            <person name="Ho E.C."/>
            <person name="Cahill M.J."/>
            <person name="Boyce K.J."/>
            <person name="Klose J."/>
            <person name="Klosterman S.J."/>
            <person name="Deelstra H.J."/>
            <person name="Ortiz-Castellanos L."/>
            <person name="Li W."/>
            <person name="Sanchez-Alonso P."/>
            <person name="Schreier P.H."/>
            <person name="Hauser-Hahn I."/>
            <person name="Vaupel M."/>
            <person name="Koopmann E."/>
            <person name="Friedrich G."/>
            <person name="Voss H."/>
            <person name="Schluter T."/>
            <person name="Margolis J."/>
            <person name="Platt D."/>
            <person name="Swimmer C."/>
            <person name="Gnirke A."/>
            <person name="Chen F."/>
            <person name="Vysotskaia V."/>
            <person name="Mannhaupt G."/>
            <person name="Guldener U."/>
            <person name="Munsterkotter M."/>
            <person name="Haase D."/>
            <person name="Oesterheld M."/>
            <person name="Mewes H.W."/>
            <person name="Mauceli E.W."/>
            <person name="DeCaprio D."/>
            <person name="Wade C.M."/>
            <person name="Butler J."/>
            <person name="Young S."/>
            <person name="Jaffe D.B."/>
            <person name="Calvo S."/>
            <person name="Nusbaum C."/>
            <person name="Galagan J."/>
            <person name="Birren B.W."/>
        </authorList>
    </citation>
    <scope>NUCLEOTIDE SEQUENCE [LARGE SCALE GENOMIC DNA]</scope>
    <source>
        <strain evidence="4">DSM 14603 / FGSC 9021 / UM521</strain>
    </source>
</reference>
<sequence length="223" mass="25276">MILIQFRCFALLLALVSFVLGLAPSLPPVQVPKSVAEGEDAIQQLWYEASSGRFSNVLAEPYQHLQKAWEHFLVQDGEGIVEAYYSDPSRRKMYNNNYFGRTRFLSAVRLINRKPYEFNALHFKMKRQMALTLVKAFADQQYAIMRTKGRNLAHQSAIGKSIQQPHDWTEIDLFARGPQDTATDKSDIESDGRDKSAVSEAERQEWGRQLSLGRDSSTIGGSS</sequence>
<proteinExistence type="predicted"/>
<dbReference type="AlphaFoldDB" id="A0A0D1DYP1"/>
<dbReference type="OrthoDB" id="10280983at2759"/>
<keyword evidence="2" id="KW-0732">Signal</keyword>
<dbReference type="Proteomes" id="UP000000561">
    <property type="component" value="Chromosome 6"/>
</dbReference>
<dbReference type="eggNOG" id="ENOG502TJBJ">
    <property type="taxonomic scope" value="Eukaryota"/>
</dbReference>
<feature type="chain" id="PRO_5002245077" evidence="2">
    <location>
        <begin position="22"/>
        <end position="223"/>
    </location>
</feature>
<name>A0A0D1DYP1_MYCMD</name>
<feature type="compositionally biased region" description="Polar residues" evidence="1">
    <location>
        <begin position="214"/>
        <end position="223"/>
    </location>
</feature>
<evidence type="ECO:0000256" key="1">
    <source>
        <dbReference type="SAM" id="MobiDB-lite"/>
    </source>
</evidence>
<dbReference type="RefSeq" id="XP_011388947.1">
    <property type="nucleotide sequence ID" value="XM_011390645.1"/>
</dbReference>
<protein>
    <submittedName>
        <fullName evidence="3">Uncharacterized protein</fullName>
    </submittedName>
</protein>